<evidence type="ECO:0000256" key="5">
    <source>
        <dbReference type="ARBA" id="ARBA00022989"/>
    </source>
</evidence>
<dbReference type="InterPro" id="IPR035952">
    <property type="entry name" value="Rhomboid-like_sf"/>
</dbReference>
<evidence type="ECO:0000313" key="10">
    <source>
        <dbReference type="Proteomes" id="UP000637720"/>
    </source>
</evidence>
<keyword evidence="3 7" id="KW-0812">Transmembrane</keyword>
<dbReference type="Gene3D" id="1.20.1540.10">
    <property type="entry name" value="Rhomboid-like"/>
    <property type="match status" value="1"/>
</dbReference>
<feature type="transmembrane region" description="Helical" evidence="7">
    <location>
        <begin position="194"/>
        <end position="214"/>
    </location>
</feature>
<feature type="domain" description="Peptidase S54 rhomboid" evidence="8">
    <location>
        <begin position="240"/>
        <end position="370"/>
    </location>
</feature>
<feature type="transmembrane region" description="Helical" evidence="7">
    <location>
        <begin position="357"/>
        <end position="375"/>
    </location>
</feature>
<dbReference type="GO" id="GO:0004252">
    <property type="term" value="F:serine-type endopeptidase activity"/>
    <property type="evidence" value="ECO:0007669"/>
    <property type="project" value="InterPro"/>
</dbReference>
<proteinExistence type="inferred from homology"/>
<dbReference type="InterPro" id="IPR022764">
    <property type="entry name" value="Peptidase_S54_rhomboid_dom"/>
</dbReference>
<gene>
    <name evidence="9" type="ORF">GCM10007043_12770</name>
</gene>
<evidence type="ECO:0000256" key="2">
    <source>
        <dbReference type="ARBA" id="ARBA00009045"/>
    </source>
</evidence>
<dbReference type="EMBL" id="BMOF01000021">
    <property type="protein sequence ID" value="GGK00191.1"/>
    <property type="molecule type" value="Genomic_DNA"/>
</dbReference>
<sequence length="404" mass="43857">MERNTAERNLWALAHALVKEAHYTLVNDPENGTAPFGAEEDAAGTPGLLLARERGRTVQVIRLAAVPSDAHRLAQDVDAFRLAADRLRREWDRSRLEGLLLYLAPDGVDAPLARAVEAENEKEPVPDLEIACDLLDGQTGAWIAPRPALRRLGLKPEWLAEMARSPLQPPDAYRAAIRTIEAERERELRQTFGYGRPFFVSLFAVLNIALFAGMEIAGSSTDAETLIRFGAKENGRILQGEGWRLITAMFLHVGLIHLLVNTVALLFVGGAVERIFGRWRFFAVYVAAGVAGTAASFAFTPALSAGASGAIFGLMGALLYFGTRRRRLFVRTMGRDLLFYLLLNLLLGLVLPSVDHYGHLGGLLGGFLAAGAVGLPGERRLSARLGFALAWGMLVVGALRLGGL</sequence>
<comment type="similarity">
    <text evidence="2">Belongs to the peptidase S54 family.</text>
</comment>
<evidence type="ECO:0000256" key="3">
    <source>
        <dbReference type="ARBA" id="ARBA00022692"/>
    </source>
</evidence>
<evidence type="ECO:0000259" key="8">
    <source>
        <dbReference type="Pfam" id="PF01694"/>
    </source>
</evidence>
<dbReference type="Proteomes" id="UP000637720">
    <property type="component" value="Unassembled WGS sequence"/>
</dbReference>
<keyword evidence="10" id="KW-1185">Reference proteome</keyword>
<feature type="transmembrane region" description="Helical" evidence="7">
    <location>
        <begin position="382"/>
        <end position="401"/>
    </location>
</feature>
<reference evidence="9" key="2">
    <citation type="submission" date="2020-09" db="EMBL/GenBank/DDBJ databases">
        <authorList>
            <person name="Sun Q."/>
            <person name="Ohkuma M."/>
        </authorList>
    </citation>
    <scope>NUCLEOTIDE SEQUENCE</scope>
    <source>
        <strain evidence="9">JCM 14719</strain>
    </source>
</reference>
<dbReference type="PANTHER" id="PTHR43731">
    <property type="entry name" value="RHOMBOID PROTEASE"/>
    <property type="match status" value="1"/>
</dbReference>
<dbReference type="Pfam" id="PF01694">
    <property type="entry name" value="Rhomboid"/>
    <property type="match status" value="1"/>
</dbReference>
<keyword evidence="6 7" id="KW-0472">Membrane</keyword>
<comment type="subcellular location">
    <subcellularLocation>
        <location evidence="1">Membrane</location>
        <topology evidence="1">Multi-pass membrane protein</topology>
    </subcellularLocation>
</comment>
<keyword evidence="4" id="KW-0378">Hydrolase</keyword>
<dbReference type="AlphaFoldDB" id="A0A8J3B830"/>
<dbReference type="InterPro" id="IPR050925">
    <property type="entry name" value="Rhomboid_protease_S54"/>
</dbReference>
<dbReference type="RefSeq" id="WP_188817218.1">
    <property type="nucleotide sequence ID" value="NZ_BMOF01000021.1"/>
</dbReference>
<organism evidence="9 10">
    <name type="scientific">Calditerricola satsumensis</name>
    <dbReference type="NCBI Taxonomy" id="373054"/>
    <lineage>
        <taxon>Bacteria</taxon>
        <taxon>Bacillati</taxon>
        <taxon>Bacillota</taxon>
        <taxon>Bacilli</taxon>
        <taxon>Bacillales</taxon>
        <taxon>Bacillaceae</taxon>
        <taxon>Calditerricola</taxon>
    </lineage>
</organism>
<dbReference type="SUPFAM" id="SSF144091">
    <property type="entry name" value="Rhomboid-like"/>
    <property type="match status" value="1"/>
</dbReference>
<comment type="caution">
    <text evidence="9">The sequence shown here is derived from an EMBL/GenBank/DDBJ whole genome shotgun (WGS) entry which is preliminary data.</text>
</comment>
<reference evidence="9" key="1">
    <citation type="journal article" date="2014" name="Int. J. Syst. Evol. Microbiol.">
        <title>Complete genome sequence of Corynebacterium casei LMG S-19264T (=DSM 44701T), isolated from a smear-ripened cheese.</title>
        <authorList>
            <consortium name="US DOE Joint Genome Institute (JGI-PGF)"/>
            <person name="Walter F."/>
            <person name="Albersmeier A."/>
            <person name="Kalinowski J."/>
            <person name="Ruckert C."/>
        </authorList>
    </citation>
    <scope>NUCLEOTIDE SEQUENCE</scope>
    <source>
        <strain evidence="9">JCM 14719</strain>
    </source>
</reference>
<accession>A0A8J3B830</accession>
<keyword evidence="5 7" id="KW-1133">Transmembrane helix</keyword>
<evidence type="ECO:0000256" key="4">
    <source>
        <dbReference type="ARBA" id="ARBA00022801"/>
    </source>
</evidence>
<feature type="transmembrane region" description="Helical" evidence="7">
    <location>
        <begin position="281"/>
        <end position="299"/>
    </location>
</feature>
<evidence type="ECO:0000256" key="7">
    <source>
        <dbReference type="SAM" id="Phobius"/>
    </source>
</evidence>
<feature type="transmembrane region" description="Helical" evidence="7">
    <location>
        <begin position="305"/>
        <end position="322"/>
    </location>
</feature>
<feature type="transmembrane region" description="Helical" evidence="7">
    <location>
        <begin position="334"/>
        <end position="351"/>
    </location>
</feature>
<protein>
    <recommendedName>
        <fullName evidence="8">Peptidase S54 rhomboid domain-containing protein</fullName>
    </recommendedName>
</protein>
<feature type="transmembrane region" description="Helical" evidence="7">
    <location>
        <begin position="245"/>
        <end position="269"/>
    </location>
</feature>
<evidence type="ECO:0000256" key="1">
    <source>
        <dbReference type="ARBA" id="ARBA00004141"/>
    </source>
</evidence>
<evidence type="ECO:0000313" key="9">
    <source>
        <dbReference type="EMBL" id="GGK00191.1"/>
    </source>
</evidence>
<evidence type="ECO:0000256" key="6">
    <source>
        <dbReference type="ARBA" id="ARBA00023136"/>
    </source>
</evidence>
<dbReference type="GO" id="GO:0016020">
    <property type="term" value="C:membrane"/>
    <property type="evidence" value="ECO:0007669"/>
    <property type="project" value="UniProtKB-SubCell"/>
</dbReference>
<name>A0A8J3B830_9BACI</name>
<dbReference type="PANTHER" id="PTHR43731:SF14">
    <property type="entry name" value="PRESENILIN-ASSOCIATED RHOMBOID-LIKE PROTEIN, MITOCHONDRIAL"/>
    <property type="match status" value="1"/>
</dbReference>